<evidence type="ECO:0000259" key="9">
    <source>
        <dbReference type="Pfam" id="PF21082"/>
    </source>
</evidence>
<keyword evidence="4 7" id="KW-0812">Transmembrane</keyword>
<dbReference type="Gene3D" id="1.10.287.1260">
    <property type="match status" value="1"/>
</dbReference>
<dbReference type="InterPro" id="IPR011014">
    <property type="entry name" value="MscS_channel_TM-2"/>
</dbReference>
<dbReference type="SUPFAM" id="SSF82689">
    <property type="entry name" value="Mechanosensitive channel protein MscS (YggB), C-terminal domain"/>
    <property type="match status" value="1"/>
</dbReference>
<dbReference type="InterPro" id="IPR023408">
    <property type="entry name" value="MscS_beta-dom_sf"/>
</dbReference>
<evidence type="ECO:0000256" key="7">
    <source>
        <dbReference type="SAM" id="Phobius"/>
    </source>
</evidence>
<sequence>MLNEIRQYLSFELFTLFKHTFTVGELLLIPFVLIVGSWIIKKLAHLATYRLRKTGASADTVHLFKRIFYIIAFAVLIVTTLEMLSVPLTAFAFLSGAIAIGVGFGAQNIINNFISGWILMWERPIRIGDFLEVDNARGSVEAINTRSTRIRRVDGVHMLIPNSKLLENTVINWTLIDRLTRTSVKVGVAYGSLCKKVAELIERAVTLQEDILTEPKPVVIFEDFGDNALVFEVYFWVNATVERDLRKIRSAVRFAIDELFNEAGIVIAFPQRDVHVDGTLRLTRSQKEVEV</sequence>
<accession>A0ABT3PAS9</accession>
<keyword evidence="11" id="KW-1185">Reference proteome</keyword>
<evidence type="ECO:0000256" key="3">
    <source>
        <dbReference type="ARBA" id="ARBA00022475"/>
    </source>
</evidence>
<evidence type="ECO:0000256" key="1">
    <source>
        <dbReference type="ARBA" id="ARBA00004651"/>
    </source>
</evidence>
<dbReference type="InterPro" id="IPR049278">
    <property type="entry name" value="MS_channel_C"/>
</dbReference>
<gene>
    <name evidence="10" type="ORF">OPS25_15355</name>
</gene>
<protein>
    <submittedName>
        <fullName evidence="10">Mechanosensitive ion channel</fullName>
    </submittedName>
</protein>
<comment type="subcellular location">
    <subcellularLocation>
        <location evidence="1">Cell membrane</location>
        <topology evidence="1">Multi-pass membrane protein</topology>
    </subcellularLocation>
</comment>
<keyword evidence="3" id="KW-1003">Cell membrane</keyword>
<dbReference type="PANTHER" id="PTHR30347:SF1">
    <property type="entry name" value="MECHANOSENSITIVE CHANNEL MSCK"/>
    <property type="match status" value="1"/>
</dbReference>
<comment type="caution">
    <text evidence="10">The sequence shown here is derived from an EMBL/GenBank/DDBJ whole genome shotgun (WGS) entry which is preliminary data.</text>
</comment>
<dbReference type="Pfam" id="PF00924">
    <property type="entry name" value="MS_channel_2nd"/>
    <property type="match status" value="1"/>
</dbReference>
<dbReference type="SUPFAM" id="SSF82861">
    <property type="entry name" value="Mechanosensitive channel protein MscS (YggB), transmembrane region"/>
    <property type="match status" value="1"/>
</dbReference>
<keyword evidence="6 7" id="KW-0472">Membrane</keyword>
<dbReference type="InterPro" id="IPR052702">
    <property type="entry name" value="MscS-like_channel"/>
</dbReference>
<feature type="transmembrane region" description="Helical" evidence="7">
    <location>
        <begin position="20"/>
        <end position="40"/>
    </location>
</feature>
<dbReference type="InterPro" id="IPR006685">
    <property type="entry name" value="MscS_channel_2nd"/>
</dbReference>
<proteinExistence type="inferred from homology"/>
<feature type="transmembrane region" description="Helical" evidence="7">
    <location>
        <begin position="67"/>
        <end position="84"/>
    </location>
</feature>
<comment type="similarity">
    <text evidence="2">Belongs to the MscS (TC 1.A.23) family.</text>
</comment>
<evidence type="ECO:0000256" key="6">
    <source>
        <dbReference type="ARBA" id="ARBA00023136"/>
    </source>
</evidence>
<evidence type="ECO:0000259" key="8">
    <source>
        <dbReference type="Pfam" id="PF00924"/>
    </source>
</evidence>
<dbReference type="SUPFAM" id="SSF50182">
    <property type="entry name" value="Sm-like ribonucleoproteins"/>
    <property type="match status" value="1"/>
</dbReference>
<dbReference type="Proteomes" id="UP001142810">
    <property type="component" value="Unassembled WGS sequence"/>
</dbReference>
<dbReference type="Pfam" id="PF21082">
    <property type="entry name" value="MS_channel_3rd"/>
    <property type="match status" value="1"/>
</dbReference>
<dbReference type="InterPro" id="IPR011066">
    <property type="entry name" value="MscS_channel_C_sf"/>
</dbReference>
<organism evidence="10 11">
    <name type="scientific">Alteromonas aquimaris</name>
    <dbReference type="NCBI Taxonomy" id="2998417"/>
    <lineage>
        <taxon>Bacteria</taxon>
        <taxon>Pseudomonadati</taxon>
        <taxon>Pseudomonadota</taxon>
        <taxon>Gammaproteobacteria</taxon>
        <taxon>Alteromonadales</taxon>
        <taxon>Alteromonadaceae</taxon>
        <taxon>Alteromonas/Salinimonas group</taxon>
        <taxon>Alteromonas</taxon>
    </lineage>
</organism>
<dbReference type="Gene3D" id="3.30.70.100">
    <property type="match status" value="1"/>
</dbReference>
<feature type="transmembrane region" description="Helical" evidence="7">
    <location>
        <begin position="90"/>
        <end position="110"/>
    </location>
</feature>
<feature type="domain" description="Mechanosensitive ion channel MscS C-terminal" evidence="9">
    <location>
        <begin position="184"/>
        <end position="267"/>
    </location>
</feature>
<reference evidence="10" key="1">
    <citation type="submission" date="2022-11" db="EMBL/GenBank/DDBJ databases">
        <title>Alteromonas sp. nov., isolated from sea water of the Qingdao.</title>
        <authorList>
            <person name="Wang Q."/>
        </authorList>
    </citation>
    <scope>NUCLEOTIDE SEQUENCE</scope>
    <source>
        <strain evidence="10">ASW11-7</strain>
    </source>
</reference>
<evidence type="ECO:0000313" key="10">
    <source>
        <dbReference type="EMBL" id="MCW8109883.1"/>
    </source>
</evidence>
<dbReference type="InterPro" id="IPR010920">
    <property type="entry name" value="LSM_dom_sf"/>
</dbReference>
<name>A0ABT3PAS9_9ALTE</name>
<keyword evidence="5 7" id="KW-1133">Transmembrane helix</keyword>
<evidence type="ECO:0000256" key="4">
    <source>
        <dbReference type="ARBA" id="ARBA00022692"/>
    </source>
</evidence>
<dbReference type="RefSeq" id="WP_265618865.1">
    <property type="nucleotide sequence ID" value="NZ_JAPFRD010000013.1"/>
</dbReference>
<dbReference type="EMBL" id="JAPFRD010000013">
    <property type="protein sequence ID" value="MCW8109883.1"/>
    <property type="molecule type" value="Genomic_DNA"/>
</dbReference>
<evidence type="ECO:0000256" key="5">
    <source>
        <dbReference type="ARBA" id="ARBA00022989"/>
    </source>
</evidence>
<evidence type="ECO:0000256" key="2">
    <source>
        <dbReference type="ARBA" id="ARBA00008017"/>
    </source>
</evidence>
<feature type="domain" description="Mechanosensitive ion channel MscS" evidence="8">
    <location>
        <begin position="108"/>
        <end position="174"/>
    </location>
</feature>
<evidence type="ECO:0000313" key="11">
    <source>
        <dbReference type="Proteomes" id="UP001142810"/>
    </source>
</evidence>
<dbReference type="Gene3D" id="2.30.30.60">
    <property type="match status" value="1"/>
</dbReference>
<dbReference type="PANTHER" id="PTHR30347">
    <property type="entry name" value="POTASSIUM CHANNEL RELATED"/>
    <property type="match status" value="1"/>
</dbReference>